<dbReference type="EMBL" id="HM004124">
    <property type="protein sequence ID" value="ADG59943.1"/>
    <property type="molecule type" value="Genomic_DNA"/>
</dbReference>
<dbReference type="GeneID" id="9926477"/>
<sequence>MKLLTFAFPSASDIQGALRATLDDVAPDLKVIESYFSGTSIGMDGEDKVRGLAIYGYNDVANDEYTYMVIGWTLHNGQEYHVDEYFLFDSSAGFDTIDEAEEFLYKHVNCVKIVY</sequence>
<evidence type="ECO:0000313" key="2">
    <source>
        <dbReference type="Proteomes" id="UP000008731"/>
    </source>
</evidence>
<dbReference type="RefSeq" id="YP_004010180.1">
    <property type="nucleotide sequence ID" value="NC_014663.1"/>
</dbReference>
<gene>
    <name evidence="1" type="ORF">Acj9p043</name>
</gene>
<reference evidence="1 2" key="1">
    <citation type="journal article" date="2010" name="Virol. J.">
        <title>Genomes of the T4-related bacteriophages as windows on microbial genome evolution.</title>
        <authorList>
            <person name="Petrov V.M."/>
            <person name="Ratnayaka S."/>
            <person name="Nolan J.M."/>
            <person name="Miller E.S."/>
            <person name="Karam J.D."/>
        </authorList>
    </citation>
    <scope>NUCLEOTIDE SEQUENCE [LARGE SCALE GENOMIC DNA]</scope>
</reference>
<proteinExistence type="predicted"/>
<protein>
    <submittedName>
        <fullName evidence="1">Uncharacterized protein</fullName>
    </submittedName>
</protein>
<dbReference type="Proteomes" id="UP000008731">
    <property type="component" value="Segment"/>
</dbReference>
<accession>E5EPH7</accession>
<keyword evidence="2" id="KW-1185">Reference proteome</keyword>
<name>E5EPH7_9CAUD</name>
<dbReference type="KEGG" id="vg:9926477"/>
<evidence type="ECO:0000313" key="1">
    <source>
        <dbReference type="EMBL" id="ADG59943.1"/>
    </source>
</evidence>
<organism evidence="1 2">
    <name type="scientific">Acinetobacter phage Acj9</name>
    <dbReference type="NCBI Taxonomy" id="760939"/>
    <lineage>
        <taxon>Viruses</taxon>
        <taxon>Duplodnaviria</taxon>
        <taxon>Heunggongvirae</taxon>
        <taxon>Uroviricota</taxon>
        <taxon>Caudoviricetes</taxon>
        <taxon>Pantevenvirales</taxon>
        <taxon>Straboviridae</taxon>
        <taxon>Twarogvirinae</taxon>
        <taxon>Acajnonavirus</taxon>
        <taxon>Acajnonavirus acj9</taxon>
    </lineage>
</organism>